<dbReference type="SUPFAM" id="SSF57802">
    <property type="entry name" value="Rubredoxin-like"/>
    <property type="match status" value="2"/>
</dbReference>
<keyword evidence="2" id="KW-0813">Transport</keyword>
<evidence type="ECO:0000256" key="2">
    <source>
        <dbReference type="ARBA" id="ARBA00022448"/>
    </source>
</evidence>
<evidence type="ECO:0000256" key="3">
    <source>
        <dbReference type="ARBA" id="ARBA00022723"/>
    </source>
</evidence>
<evidence type="ECO:0000313" key="8">
    <source>
        <dbReference type="Proteomes" id="UP001314681"/>
    </source>
</evidence>
<dbReference type="Pfam" id="PF00301">
    <property type="entry name" value="Rubredoxin"/>
    <property type="match status" value="1"/>
</dbReference>
<dbReference type="PANTHER" id="PTHR47627">
    <property type="entry name" value="RUBREDOXIN"/>
    <property type="match status" value="1"/>
</dbReference>
<comment type="caution">
    <text evidence="7">The sequence shown here is derived from an EMBL/GenBank/DDBJ whole genome shotgun (WGS) entry which is preliminary data.</text>
</comment>
<evidence type="ECO:0000256" key="1">
    <source>
        <dbReference type="ARBA" id="ARBA00001965"/>
    </source>
</evidence>
<evidence type="ECO:0000256" key="4">
    <source>
        <dbReference type="ARBA" id="ARBA00022982"/>
    </source>
</evidence>
<keyword evidence="8" id="KW-1185">Reference proteome</keyword>
<feature type="domain" description="Rubredoxin-like" evidence="6">
    <location>
        <begin position="1"/>
        <end position="52"/>
    </location>
</feature>
<dbReference type="EMBL" id="JAHQCX010000010">
    <property type="protein sequence ID" value="MBU9727269.1"/>
    <property type="molecule type" value="Genomic_DNA"/>
</dbReference>
<gene>
    <name evidence="7" type="ORF">KTH90_14720</name>
</gene>
<dbReference type="PROSITE" id="PS50903">
    <property type="entry name" value="RUBREDOXIN_LIKE"/>
    <property type="match status" value="2"/>
</dbReference>
<comment type="cofactor">
    <cofactor evidence="1">
        <name>Fe(3+)</name>
        <dbReference type="ChEBI" id="CHEBI:29034"/>
    </cofactor>
</comment>
<reference evidence="7 8" key="1">
    <citation type="submission" date="2021-06" db="EMBL/GenBank/DDBJ databases">
        <title>Description of novel taxa of the family Lachnospiraceae.</title>
        <authorList>
            <person name="Chaplin A.V."/>
            <person name="Sokolova S.R."/>
            <person name="Pikina A.P."/>
            <person name="Korzhanova M."/>
            <person name="Belova V."/>
            <person name="Korostin D."/>
            <person name="Efimov B.A."/>
        </authorList>
    </citation>
    <scope>NUCLEOTIDE SEQUENCE [LARGE SCALE GENOMIC DNA]</scope>
    <source>
        <strain evidence="7 8">ASD4241</strain>
    </source>
</reference>
<dbReference type="InterPro" id="IPR050526">
    <property type="entry name" value="Rubredoxin_ET"/>
</dbReference>
<dbReference type="Gene3D" id="2.20.28.10">
    <property type="match status" value="2"/>
</dbReference>
<name>A0ABS6K9R6_9FIRM</name>
<dbReference type="Pfam" id="PF21349">
    <property type="entry name" value="RUBY_RBDX"/>
    <property type="match status" value="1"/>
</dbReference>
<dbReference type="InterPro" id="IPR024935">
    <property type="entry name" value="Rubredoxin_dom"/>
</dbReference>
<dbReference type="PRINTS" id="PR00163">
    <property type="entry name" value="RUBREDOXIN"/>
</dbReference>
<dbReference type="RefSeq" id="WP_158354003.1">
    <property type="nucleotide sequence ID" value="NZ_JAHQCX010000010.1"/>
</dbReference>
<sequence length="222" mass="24350">MKTYVCTICGFVYDEAGGIPNAGIAPGTRWDELAADWVCPLCGAAKSEFKEQGSVIPAKKPTAVLEADQDRKELTPLEMSALCSNLAKGCEKQYKAREAALFTELAQSFKAGLTPSEEAETKNLISLIEKDLEERFPLANAVSADAEDRGAMRALVWSEKVTRILKSLLTRYEKEGDAMLEHTGVYVCTICGFIYIGDTPPEICPVCKVPNWKFEKIEGRAS</sequence>
<feature type="domain" description="Rubredoxin-like" evidence="6">
    <location>
        <begin position="183"/>
        <end position="217"/>
    </location>
</feature>
<keyword evidence="5" id="KW-0408">Iron</keyword>
<dbReference type="PANTHER" id="PTHR47627:SF1">
    <property type="entry name" value="RUBREDOXIN-1-RELATED"/>
    <property type="match status" value="1"/>
</dbReference>
<evidence type="ECO:0000259" key="6">
    <source>
        <dbReference type="PROSITE" id="PS50903"/>
    </source>
</evidence>
<protein>
    <submittedName>
        <fullName evidence="7">Rubredoxin</fullName>
    </submittedName>
</protein>
<dbReference type="CDD" id="cd00729">
    <property type="entry name" value="rubredoxin_SM"/>
    <property type="match status" value="1"/>
</dbReference>
<dbReference type="InterPro" id="IPR024934">
    <property type="entry name" value="Rubredoxin-like_dom"/>
</dbReference>
<dbReference type="Proteomes" id="UP001314681">
    <property type="component" value="Unassembled WGS sequence"/>
</dbReference>
<dbReference type="CDD" id="cd00730">
    <property type="entry name" value="rubredoxin"/>
    <property type="match status" value="1"/>
</dbReference>
<accession>A0ABS6K9R6</accession>
<keyword evidence="3" id="KW-0479">Metal-binding</keyword>
<keyword evidence="4" id="KW-0249">Electron transport</keyword>
<dbReference type="InterPro" id="IPR018527">
    <property type="entry name" value="Rubredoxin_Fe_BS"/>
</dbReference>
<dbReference type="InterPro" id="IPR048574">
    <property type="entry name" value="RUBY_RBDX"/>
</dbReference>
<organism evidence="7 8">
    <name type="scientific">Diplocloster modestus</name>
    <dbReference type="NCBI Taxonomy" id="2850322"/>
    <lineage>
        <taxon>Bacteria</taxon>
        <taxon>Bacillati</taxon>
        <taxon>Bacillota</taxon>
        <taxon>Clostridia</taxon>
        <taxon>Lachnospirales</taxon>
        <taxon>Lachnospiraceae</taxon>
        <taxon>Diplocloster</taxon>
    </lineage>
</organism>
<evidence type="ECO:0000313" key="7">
    <source>
        <dbReference type="EMBL" id="MBU9727269.1"/>
    </source>
</evidence>
<evidence type="ECO:0000256" key="5">
    <source>
        <dbReference type="ARBA" id="ARBA00023004"/>
    </source>
</evidence>
<dbReference type="PROSITE" id="PS00202">
    <property type="entry name" value="RUBREDOXIN"/>
    <property type="match status" value="1"/>
</dbReference>
<proteinExistence type="predicted"/>